<dbReference type="PROSITE" id="PS00519">
    <property type="entry name" value="HTH_ASNC_1"/>
    <property type="match status" value="1"/>
</dbReference>
<evidence type="ECO:0000259" key="4">
    <source>
        <dbReference type="PROSITE" id="PS50956"/>
    </source>
</evidence>
<dbReference type="EMBL" id="FXZM01000004">
    <property type="protein sequence ID" value="SMY11478.1"/>
    <property type="molecule type" value="Genomic_DNA"/>
</dbReference>
<dbReference type="Proteomes" id="UP000234462">
    <property type="component" value="Unassembled WGS sequence"/>
</dbReference>
<evidence type="ECO:0000313" key="5">
    <source>
        <dbReference type="EMBL" id="SMY11478.1"/>
    </source>
</evidence>
<keyword evidence="2" id="KW-0238">DNA-binding</keyword>
<proteinExistence type="predicted"/>
<gene>
    <name evidence="5" type="ORF">BJEO58_01063</name>
</gene>
<dbReference type="InterPro" id="IPR011008">
    <property type="entry name" value="Dimeric_a/b-barrel"/>
</dbReference>
<name>A0A2H1L3K6_9MICO</name>
<dbReference type="Pfam" id="PF13404">
    <property type="entry name" value="HTH_AsnC-type"/>
    <property type="match status" value="1"/>
</dbReference>
<dbReference type="GO" id="GO:0043200">
    <property type="term" value="P:response to amino acid"/>
    <property type="evidence" value="ECO:0007669"/>
    <property type="project" value="TreeGrafter"/>
</dbReference>
<dbReference type="InterPro" id="IPR019887">
    <property type="entry name" value="Tscrpt_reg_AsnC/Lrp_C"/>
</dbReference>
<keyword evidence="6" id="KW-1185">Reference proteome</keyword>
<keyword evidence="3" id="KW-0804">Transcription</keyword>
<dbReference type="SMART" id="SM00344">
    <property type="entry name" value="HTH_ASNC"/>
    <property type="match status" value="1"/>
</dbReference>
<dbReference type="GO" id="GO:0043565">
    <property type="term" value="F:sequence-specific DNA binding"/>
    <property type="evidence" value="ECO:0007669"/>
    <property type="project" value="InterPro"/>
</dbReference>
<evidence type="ECO:0000256" key="3">
    <source>
        <dbReference type="ARBA" id="ARBA00023163"/>
    </source>
</evidence>
<dbReference type="OrthoDB" id="7501856at2"/>
<dbReference type="AlphaFoldDB" id="A0A2H1L3K6"/>
<dbReference type="PRINTS" id="PR00033">
    <property type="entry name" value="HTHASNC"/>
</dbReference>
<keyword evidence="1" id="KW-0805">Transcription regulation</keyword>
<dbReference type="Gene3D" id="1.10.10.10">
    <property type="entry name" value="Winged helix-like DNA-binding domain superfamily/Winged helix DNA-binding domain"/>
    <property type="match status" value="1"/>
</dbReference>
<dbReference type="GO" id="GO:0005829">
    <property type="term" value="C:cytosol"/>
    <property type="evidence" value="ECO:0007669"/>
    <property type="project" value="TreeGrafter"/>
</dbReference>
<dbReference type="PANTHER" id="PTHR30154">
    <property type="entry name" value="LEUCINE-RESPONSIVE REGULATORY PROTEIN"/>
    <property type="match status" value="1"/>
</dbReference>
<dbReference type="Gene3D" id="3.30.70.920">
    <property type="match status" value="1"/>
</dbReference>
<dbReference type="SUPFAM" id="SSF46785">
    <property type="entry name" value="Winged helix' DNA-binding domain"/>
    <property type="match status" value="1"/>
</dbReference>
<dbReference type="SUPFAM" id="SSF54909">
    <property type="entry name" value="Dimeric alpha+beta barrel"/>
    <property type="match status" value="1"/>
</dbReference>
<evidence type="ECO:0000256" key="2">
    <source>
        <dbReference type="ARBA" id="ARBA00023125"/>
    </source>
</evidence>
<dbReference type="PANTHER" id="PTHR30154:SF34">
    <property type="entry name" value="TRANSCRIPTIONAL REGULATOR AZLB"/>
    <property type="match status" value="1"/>
</dbReference>
<accession>A0A2H1L3K6</accession>
<dbReference type="InterPro" id="IPR000485">
    <property type="entry name" value="AsnC-type_HTH_dom"/>
</dbReference>
<organism evidence="5 6">
    <name type="scientific">Brevibacterium jeotgali</name>
    <dbReference type="NCBI Taxonomy" id="1262550"/>
    <lineage>
        <taxon>Bacteria</taxon>
        <taxon>Bacillati</taxon>
        <taxon>Actinomycetota</taxon>
        <taxon>Actinomycetes</taxon>
        <taxon>Micrococcales</taxon>
        <taxon>Brevibacteriaceae</taxon>
        <taxon>Brevibacterium</taxon>
    </lineage>
</organism>
<dbReference type="Pfam" id="PF01037">
    <property type="entry name" value="AsnC_trans_reg"/>
    <property type="match status" value="1"/>
</dbReference>
<reference evidence="6" key="1">
    <citation type="submission" date="2017-03" db="EMBL/GenBank/DDBJ databases">
        <authorList>
            <person name="Monnet C."/>
        </authorList>
    </citation>
    <scope>NUCLEOTIDE SEQUENCE [LARGE SCALE GENOMIC DNA]</scope>
    <source>
        <strain evidence="6">SJ5-8</strain>
    </source>
</reference>
<protein>
    <submittedName>
        <fullName evidence="5">Transcriptional regulator, AsnC family</fullName>
    </submittedName>
</protein>
<evidence type="ECO:0000313" key="6">
    <source>
        <dbReference type="Proteomes" id="UP000234462"/>
    </source>
</evidence>
<feature type="domain" description="HTH asnC-type" evidence="4">
    <location>
        <begin position="20"/>
        <end position="80"/>
    </location>
</feature>
<sequence>MTVGSRGGSTAGARFGDVDLDDKSKAIIEALQHDGRRSYADIGRDVGLSETAVRQRVTRLVENGTMQIVAVTNPLQLGFQRQAMIGLSVSGDLTTAAASLEDLPQVDYIIITAGTFDLLVEVVCADDDELLALLNDIRALPQVERTETMTYLKLWDQIYNWGTR</sequence>
<dbReference type="PROSITE" id="PS50956">
    <property type="entry name" value="HTH_ASNC_2"/>
    <property type="match status" value="1"/>
</dbReference>
<dbReference type="InterPro" id="IPR036388">
    <property type="entry name" value="WH-like_DNA-bd_sf"/>
</dbReference>
<evidence type="ECO:0000256" key="1">
    <source>
        <dbReference type="ARBA" id="ARBA00023015"/>
    </source>
</evidence>
<dbReference type="InterPro" id="IPR036390">
    <property type="entry name" value="WH_DNA-bd_sf"/>
</dbReference>
<dbReference type="InterPro" id="IPR019885">
    <property type="entry name" value="Tscrpt_reg_HTH_AsnC-type_CS"/>
</dbReference>
<dbReference type="InterPro" id="IPR019888">
    <property type="entry name" value="Tscrpt_reg_AsnC-like"/>
</dbReference>
<dbReference type="RefSeq" id="WP_101588380.1">
    <property type="nucleotide sequence ID" value="NZ_FXZM01000004.1"/>
</dbReference>